<gene>
    <name evidence="1" type="ORF">CRG98_044466</name>
</gene>
<evidence type="ECO:0000313" key="2">
    <source>
        <dbReference type="Proteomes" id="UP000233551"/>
    </source>
</evidence>
<protein>
    <submittedName>
        <fullName evidence="1">Uncharacterized protein</fullName>
    </submittedName>
</protein>
<accession>A0A2I0HU03</accession>
<name>A0A2I0HU03_PUNGR</name>
<organism evidence="1 2">
    <name type="scientific">Punica granatum</name>
    <name type="common">Pomegranate</name>
    <dbReference type="NCBI Taxonomy" id="22663"/>
    <lineage>
        <taxon>Eukaryota</taxon>
        <taxon>Viridiplantae</taxon>
        <taxon>Streptophyta</taxon>
        <taxon>Embryophyta</taxon>
        <taxon>Tracheophyta</taxon>
        <taxon>Spermatophyta</taxon>
        <taxon>Magnoliopsida</taxon>
        <taxon>eudicotyledons</taxon>
        <taxon>Gunneridae</taxon>
        <taxon>Pentapetalae</taxon>
        <taxon>rosids</taxon>
        <taxon>malvids</taxon>
        <taxon>Myrtales</taxon>
        <taxon>Lythraceae</taxon>
        <taxon>Punica</taxon>
    </lineage>
</organism>
<dbReference type="AlphaFoldDB" id="A0A2I0HU03"/>
<dbReference type="EMBL" id="PGOL01005439">
    <property type="protein sequence ID" value="PKI35191.1"/>
    <property type="molecule type" value="Genomic_DNA"/>
</dbReference>
<sequence>MTIIGTVGGFNYGNATAVSMGVCLVGPVCRKRTHFGRPTFIYVSLSLGPTFTRTLGSCEPGAGRITDMEIKFFCRTTPRRSEGLIKLVRKALIAGNQKMGIALQASAANSALDYLYHSANLCQNEAILITKHQKTGKDP</sequence>
<proteinExistence type="predicted"/>
<dbReference type="Proteomes" id="UP000233551">
    <property type="component" value="Unassembled WGS sequence"/>
</dbReference>
<keyword evidence="2" id="KW-1185">Reference proteome</keyword>
<evidence type="ECO:0000313" key="1">
    <source>
        <dbReference type="EMBL" id="PKI35191.1"/>
    </source>
</evidence>
<comment type="caution">
    <text evidence="1">The sequence shown here is derived from an EMBL/GenBank/DDBJ whole genome shotgun (WGS) entry which is preliminary data.</text>
</comment>
<reference evidence="1 2" key="1">
    <citation type="submission" date="2017-11" db="EMBL/GenBank/DDBJ databases">
        <title>De-novo sequencing of pomegranate (Punica granatum L.) genome.</title>
        <authorList>
            <person name="Akparov Z."/>
            <person name="Amiraslanov A."/>
            <person name="Hajiyeva S."/>
            <person name="Abbasov M."/>
            <person name="Kaur K."/>
            <person name="Hamwieh A."/>
            <person name="Solovyev V."/>
            <person name="Salamov A."/>
            <person name="Braich B."/>
            <person name="Kosarev P."/>
            <person name="Mahmoud A."/>
            <person name="Hajiyev E."/>
            <person name="Babayeva S."/>
            <person name="Izzatullayeva V."/>
            <person name="Mammadov A."/>
            <person name="Mammadov A."/>
            <person name="Sharifova S."/>
            <person name="Ojaghi J."/>
            <person name="Eynullazada K."/>
            <person name="Bayramov B."/>
            <person name="Abdulazimova A."/>
            <person name="Shahmuradov I."/>
        </authorList>
    </citation>
    <scope>NUCLEOTIDE SEQUENCE [LARGE SCALE GENOMIC DNA]</scope>
    <source>
        <strain evidence="2">cv. AG2017</strain>
        <tissue evidence="1">Leaf</tissue>
    </source>
</reference>